<dbReference type="HAMAP" id="MF_00095">
    <property type="entry name" value="SfsA"/>
    <property type="match status" value="1"/>
</dbReference>
<dbReference type="KEGG" id="mhz:Metho_1756"/>
<evidence type="ECO:0000259" key="2">
    <source>
        <dbReference type="Pfam" id="PF03749"/>
    </source>
</evidence>
<evidence type="ECO:0000256" key="1">
    <source>
        <dbReference type="HAMAP-Rule" id="MF_00095"/>
    </source>
</evidence>
<reference evidence="5" key="1">
    <citation type="submission" date="2012-02" db="EMBL/GenBank/DDBJ databases">
        <title>Complete sequence of chromosome of Methanomethylovorans hollandica DSM 15978.</title>
        <authorList>
            <person name="Lucas S."/>
            <person name="Copeland A."/>
            <person name="Lapidus A."/>
            <person name="Glavina del Rio T."/>
            <person name="Dalin E."/>
            <person name="Tice H."/>
            <person name="Bruce D."/>
            <person name="Goodwin L."/>
            <person name="Pitluck S."/>
            <person name="Peters L."/>
            <person name="Mikhailova N."/>
            <person name="Held B."/>
            <person name="Kyrpides N."/>
            <person name="Mavromatis K."/>
            <person name="Ivanova N."/>
            <person name="Brettin T."/>
            <person name="Detter J.C."/>
            <person name="Han C."/>
            <person name="Larimer F."/>
            <person name="Land M."/>
            <person name="Hauser L."/>
            <person name="Markowitz V."/>
            <person name="Cheng J.-F."/>
            <person name="Hugenholtz P."/>
            <person name="Woyke T."/>
            <person name="Wu D."/>
            <person name="Spring S."/>
            <person name="Schroeder M."/>
            <person name="Brambilla E."/>
            <person name="Klenk H.-P."/>
            <person name="Eisen J.A."/>
        </authorList>
    </citation>
    <scope>NUCLEOTIDE SEQUENCE [LARGE SCALE GENOMIC DNA]</scope>
    <source>
        <strain evidence="5">DSM 15978 / NBRC 107637 / DMS1</strain>
    </source>
</reference>
<dbReference type="InterPro" id="IPR041465">
    <property type="entry name" value="SfsA_N"/>
</dbReference>
<feature type="domain" description="Sugar fermentation stimulation protein C-terminal" evidence="2">
    <location>
        <begin position="133"/>
        <end position="266"/>
    </location>
</feature>
<sequence>MKCRIIQVFNCVCKSVTPAKPGDLIPVTLYIKEMSIREMNMTQVSRHVLDIPLDAEGTLVSRPNRFLAIVDIATPLGSKCEKVHVHDPGRLTDLLYPGNKLLLKKASGKKRKTEWDLIAGKAGDDFVLTHSGYHRQISMWVLENKIIESLANTEKILPEQVFGESRLDYLLEEAGRRTWIEVKGCTLAENGRAMFPDAPTTRGRRHVEELIKAVQAGDKAMMMVLVFRQEAQCFTAHENIDPDFAAAFNHALKEGVQVQPLVFTFRADGDGGHIYYYGKLPLCQ</sequence>
<dbReference type="Gene3D" id="3.40.1350.60">
    <property type="match status" value="1"/>
</dbReference>
<protein>
    <recommendedName>
        <fullName evidence="1">Sugar fermentation stimulation protein homolog</fullName>
    </recommendedName>
</protein>
<dbReference type="Gene3D" id="2.40.50.580">
    <property type="match status" value="1"/>
</dbReference>
<organism evidence="4 5">
    <name type="scientific">Methanomethylovorans hollandica (strain DSM 15978 / NBRC 107637 / DMS1)</name>
    <dbReference type="NCBI Taxonomy" id="867904"/>
    <lineage>
        <taxon>Archaea</taxon>
        <taxon>Methanobacteriati</taxon>
        <taxon>Methanobacteriota</taxon>
        <taxon>Stenosarchaea group</taxon>
        <taxon>Methanomicrobia</taxon>
        <taxon>Methanosarcinales</taxon>
        <taxon>Methanosarcinaceae</taxon>
        <taxon>Methanomethylovorans</taxon>
    </lineage>
</organism>
<dbReference type="PANTHER" id="PTHR30545">
    <property type="entry name" value="SUGAR FERMENTATION STIMULATION PROTEIN A"/>
    <property type="match status" value="1"/>
</dbReference>
<dbReference type="AlphaFoldDB" id="L0KWX9"/>
<evidence type="ECO:0000313" key="4">
    <source>
        <dbReference type="EMBL" id="AGB49942.1"/>
    </source>
</evidence>
<feature type="domain" description="SfsA N-terminal OB" evidence="3">
    <location>
        <begin position="60"/>
        <end position="128"/>
    </location>
</feature>
<dbReference type="CDD" id="cd22357">
    <property type="entry name" value="SfsA-like"/>
    <property type="match status" value="1"/>
</dbReference>
<dbReference type="InterPro" id="IPR005224">
    <property type="entry name" value="SfsA"/>
</dbReference>
<dbReference type="GO" id="GO:0003677">
    <property type="term" value="F:DNA binding"/>
    <property type="evidence" value="ECO:0007669"/>
    <property type="project" value="InterPro"/>
</dbReference>
<dbReference type="InterPro" id="IPR040452">
    <property type="entry name" value="SfsA_C"/>
</dbReference>
<dbReference type="Pfam" id="PF17746">
    <property type="entry name" value="SfsA_N"/>
    <property type="match status" value="1"/>
</dbReference>
<gene>
    <name evidence="1" type="primary">sfsA</name>
    <name evidence="4" type="ordered locus">Metho_1756</name>
</gene>
<dbReference type="Pfam" id="PF03749">
    <property type="entry name" value="SfsA"/>
    <property type="match status" value="1"/>
</dbReference>
<proteinExistence type="inferred from homology"/>
<name>L0KWX9_METHD</name>
<dbReference type="NCBIfam" id="TIGR00230">
    <property type="entry name" value="sfsA"/>
    <property type="match status" value="1"/>
</dbReference>
<evidence type="ECO:0000313" key="5">
    <source>
        <dbReference type="Proteomes" id="UP000010866"/>
    </source>
</evidence>
<evidence type="ECO:0000259" key="3">
    <source>
        <dbReference type="Pfam" id="PF17746"/>
    </source>
</evidence>
<dbReference type="STRING" id="867904.Metho_1756"/>
<keyword evidence="5" id="KW-1185">Reference proteome</keyword>
<accession>L0KWX9</accession>
<dbReference type="PANTHER" id="PTHR30545:SF2">
    <property type="entry name" value="SUGAR FERMENTATION STIMULATION PROTEIN A"/>
    <property type="match status" value="1"/>
</dbReference>
<dbReference type="HOGENOM" id="CLU_052299_1_0_2"/>
<comment type="similarity">
    <text evidence="1">Belongs to the SfsA family.</text>
</comment>
<dbReference type="Proteomes" id="UP000010866">
    <property type="component" value="Chromosome"/>
</dbReference>
<dbReference type="EMBL" id="CP003362">
    <property type="protein sequence ID" value="AGB49942.1"/>
    <property type="molecule type" value="Genomic_DNA"/>
</dbReference>